<feature type="domain" description="Capsule synthesis protein CapA" evidence="2">
    <location>
        <begin position="4"/>
        <end position="53"/>
    </location>
</feature>
<dbReference type="PANTHER" id="PTHR33393:SF11">
    <property type="entry name" value="POLYGLUTAMINE SYNTHESIS ACCESSORY PROTEIN RV0574C-RELATED"/>
    <property type="match status" value="1"/>
</dbReference>
<evidence type="ECO:0000259" key="2">
    <source>
        <dbReference type="Pfam" id="PF09587"/>
    </source>
</evidence>
<gene>
    <name evidence="3" type="ORF">XE03_1673</name>
</gene>
<comment type="similarity">
    <text evidence="1">Belongs to the CapA family.</text>
</comment>
<accession>A0A101I0G0</accession>
<reference evidence="4" key="1">
    <citation type="journal article" date="2015" name="MBio">
        <title>Genome-Resolved Metagenomic Analysis Reveals Roles for Candidate Phyla and Other Microbial Community Members in Biogeochemical Transformations in Oil Reservoirs.</title>
        <authorList>
            <person name="Hu P."/>
            <person name="Tom L."/>
            <person name="Singh A."/>
            <person name="Thomas B.C."/>
            <person name="Baker B.J."/>
            <person name="Piceno Y.M."/>
            <person name="Andersen G.L."/>
            <person name="Banfield J.F."/>
        </authorList>
    </citation>
    <scope>NUCLEOTIDE SEQUENCE [LARGE SCALE GENOMIC DNA]</scope>
</reference>
<comment type="caution">
    <text evidence="3">The sequence shown here is derived from an EMBL/GenBank/DDBJ whole genome shotgun (WGS) entry which is preliminary data.</text>
</comment>
<dbReference type="Pfam" id="PF09587">
    <property type="entry name" value="PGA_cap"/>
    <property type="match status" value="1"/>
</dbReference>
<evidence type="ECO:0000313" key="4">
    <source>
        <dbReference type="Proteomes" id="UP000053467"/>
    </source>
</evidence>
<dbReference type="PANTHER" id="PTHR33393">
    <property type="entry name" value="POLYGLUTAMINE SYNTHESIS ACCESSORY PROTEIN RV0574C-RELATED"/>
    <property type="match status" value="1"/>
</dbReference>
<dbReference type="InterPro" id="IPR029052">
    <property type="entry name" value="Metallo-depent_PP-like"/>
</dbReference>
<dbReference type="SUPFAM" id="SSF56300">
    <property type="entry name" value="Metallo-dependent phosphatases"/>
    <property type="match status" value="1"/>
</dbReference>
<evidence type="ECO:0000313" key="3">
    <source>
        <dbReference type="EMBL" id="KUK86179.1"/>
    </source>
</evidence>
<organism evidence="3 4">
    <name type="scientific">candidate division TA06 bacterium 34_109</name>
    <dbReference type="NCBI Taxonomy" id="1635277"/>
    <lineage>
        <taxon>Bacteria</taxon>
        <taxon>Bacteria division TA06</taxon>
    </lineage>
</organism>
<dbReference type="InterPro" id="IPR052169">
    <property type="entry name" value="CW_Biosynth-Accessory"/>
</dbReference>
<sequence length="183" mass="21590">MFFYPSPQQIEFAHKLVDADSTIILGHHPHVIQGIERYKHGLIAYSLGNFQFDPYVSNSPNNQSFILTIELTKNELESYNINPVKIDRDFVPYLVSGEEKTGILEFISKISDPIVKKQLNENKWFEEISEEYLYGNIKSWVIRIKKYGIKHFLQFIRWLISPFCLRCYAAVIRRKFKKLVEKV</sequence>
<dbReference type="EMBL" id="LGGX01000026">
    <property type="protein sequence ID" value="KUK86179.1"/>
    <property type="molecule type" value="Genomic_DNA"/>
</dbReference>
<proteinExistence type="inferred from homology"/>
<dbReference type="InterPro" id="IPR019079">
    <property type="entry name" value="Capsule_synth_CapA"/>
</dbReference>
<name>A0A101I0G0_UNCT6</name>
<dbReference type="AlphaFoldDB" id="A0A101I0G0"/>
<evidence type="ECO:0000256" key="1">
    <source>
        <dbReference type="ARBA" id="ARBA00005662"/>
    </source>
</evidence>
<dbReference type="Proteomes" id="UP000053467">
    <property type="component" value="Unassembled WGS sequence"/>
</dbReference>
<protein>
    <submittedName>
        <fullName evidence="3">Poly-gamma-glutamate biosynthesis protein</fullName>
    </submittedName>
</protein>